<feature type="region of interest" description="Disordered" evidence="1">
    <location>
        <begin position="48"/>
        <end position="93"/>
    </location>
</feature>
<gene>
    <name evidence="2" type="ORF">AVDCRST_MAG69-2470</name>
</gene>
<dbReference type="EMBL" id="CADCVP010000267">
    <property type="protein sequence ID" value="CAA9510731.1"/>
    <property type="molecule type" value="Genomic_DNA"/>
</dbReference>
<keyword evidence="2" id="KW-0560">Oxidoreductase</keyword>
<feature type="compositionally biased region" description="Low complexity" evidence="1">
    <location>
        <begin position="201"/>
        <end position="217"/>
    </location>
</feature>
<feature type="compositionally biased region" description="Basic and acidic residues" evidence="1">
    <location>
        <begin position="185"/>
        <end position="194"/>
    </location>
</feature>
<evidence type="ECO:0000313" key="2">
    <source>
        <dbReference type="EMBL" id="CAA9510731.1"/>
    </source>
</evidence>
<dbReference type="EC" id="1.1.5.4" evidence="2"/>
<feature type="compositionally biased region" description="Basic residues" evidence="1">
    <location>
        <begin position="146"/>
        <end position="156"/>
    </location>
</feature>
<name>A0A6J4T0U4_9ACTN</name>
<feature type="region of interest" description="Disordered" evidence="1">
    <location>
        <begin position="116"/>
        <end position="231"/>
    </location>
</feature>
<evidence type="ECO:0000256" key="1">
    <source>
        <dbReference type="SAM" id="MobiDB-lite"/>
    </source>
</evidence>
<feature type="non-terminal residue" evidence="2">
    <location>
        <position position="1"/>
    </location>
</feature>
<feature type="compositionally biased region" description="Basic residues" evidence="1">
    <location>
        <begin position="219"/>
        <end position="231"/>
    </location>
</feature>
<reference evidence="2" key="1">
    <citation type="submission" date="2020-02" db="EMBL/GenBank/DDBJ databases">
        <authorList>
            <person name="Meier V. D."/>
        </authorList>
    </citation>
    <scope>NUCLEOTIDE SEQUENCE</scope>
    <source>
        <strain evidence="2">AVDCRST_MAG69</strain>
    </source>
</reference>
<dbReference type="AlphaFoldDB" id="A0A6J4T0U4"/>
<accession>A0A6J4T0U4</accession>
<feature type="non-terminal residue" evidence="2">
    <location>
        <position position="231"/>
    </location>
</feature>
<organism evidence="2">
    <name type="scientific">uncultured Solirubrobacteraceae bacterium</name>
    <dbReference type="NCBI Taxonomy" id="1162706"/>
    <lineage>
        <taxon>Bacteria</taxon>
        <taxon>Bacillati</taxon>
        <taxon>Actinomycetota</taxon>
        <taxon>Thermoleophilia</taxon>
        <taxon>Solirubrobacterales</taxon>
        <taxon>Solirubrobacteraceae</taxon>
        <taxon>environmental samples</taxon>
    </lineage>
</organism>
<sequence>DLGRFLEFRRGPRRRRHHERDACVAVGHRGPGLDRRDLRVRRRRRRRELRPVEQRGHRALGSLRAELHAGPPRRQRRPGEGSGHQRAVPGLPPVLVAPGARRCDRLAQDLHHLGAAHQLRQRRRGPHVHAQPVRGAGPPAAVRRSGVLRRPGRAHRLGALGDGRPQQPGAGGRHPLTGRHRRELRRADPVDARRRGPPPGGAAAPAAPSAQGAPGSRRALGHHRPRPGHPQ</sequence>
<protein>
    <submittedName>
        <fullName evidence="2">Malate:quinone oxidoreductase</fullName>
        <ecNumber evidence="2">1.1.5.4</ecNumber>
    </submittedName>
</protein>
<dbReference type="GO" id="GO:0008924">
    <property type="term" value="F:L-malate dehydrogenase (quinone) activity"/>
    <property type="evidence" value="ECO:0007669"/>
    <property type="project" value="UniProtKB-EC"/>
</dbReference>
<proteinExistence type="predicted"/>